<organism evidence="1 2">
    <name type="scientific">Nibea albiflora</name>
    <name type="common">Yellow drum</name>
    <name type="synonym">Corvina albiflora</name>
    <dbReference type="NCBI Taxonomy" id="240163"/>
    <lineage>
        <taxon>Eukaryota</taxon>
        <taxon>Metazoa</taxon>
        <taxon>Chordata</taxon>
        <taxon>Craniata</taxon>
        <taxon>Vertebrata</taxon>
        <taxon>Euteleostomi</taxon>
        <taxon>Actinopterygii</taxon>
        <taxon>Neopterygii</taxon>
        <taxon>Teleostei</taxon>
        <taxon>Neoteleostei</taxon>
        <taxon>Acanthomorphata</taxon>
        <taxon>Eupercaria</taxon>
        <taxon>Sciaenidae</taxon>
        <taxon>Nibea</taxon>
    </lineage>
</organism>
<sequence length="111" mass="12303">MRSKNRKSAVAVNSFFLIFTAGLFGLTFAFIVGKDFSTCASRRFLFGVFFGGCFACLLMQCVRLNILARRNSSPQAWAICLGALGLWLVEVIINTEWLVITVARYPLAPLS</sequence>
<accession>A0ACB7F3Y7</accession>
<proteinExistence type="predicted"/>
<dbReference type="Proteomes" id="UP000805704">
    <property type="component" value="Chromosome 18"/>
</dbReference>
<reference evidence="1" key="1">
    <citation type="submission" date="2020-04" db="EMBL/GenBank/DDBJ databases">
        <title>A chromosome-scale assembly and high-density genetic map of the yellow drum (Nibea albiflora) genome.</title>
        <authorList>
            <person name="Xu D."/>
            <person name="Zhang W."/>
            <person name="Chen R."/>
            <person name="Tan P."/>
            <person name="Wang L."/>
            <person name="Song H."/>
            <person name="Tian L."/>
            <person name="Zhu Q."/>
            <person name="Wang B."/>
        </authorList>
    </citation>
    <scope>NUCLEOTIDE SEQUENCE</scope>
    <source>
        <strain evidence="1">ZJHYS-2018</strain>
    </source>
</reference>
<gene>
    <name evidence="1" type="primary">GPRC5C.3</name>
    <name evidence="1" type="ORF">GBF38_010493</name>
</gene>
<name>A0ACB7F3Y7_NIBAL</name>
<feature type="non-terminal residue" evidence="1">
    <location>
        <position position="111"/>
    </location>
</feature>
<dbReference type="EMBL" id="CM024806">
    <property type="protein sequence ID" value="KAG8008851.1"/>
    <property type="molecule type" value="Genomic_DNA"/>
</dbReference>
<comment type="caution">
    <text evidence="1">The sequence shown here is derived from an EMBL/GenBank/DDBJ whole genome shotgun (WGS) entry which is preliminary data.</text>
</comment>
<protein>
    <submittedName>
        <fullName evidence="1">G-protein coupled receptor family C group 5 member C</fullName>
    </submittedName>
</protein>
<keyword evidence="2" id="KW-1185">Reference proteome</keyword>
<evidence type="ECO:0000313" key="1">
    <source>
        <dbReference type="EMBL" id="KAG8008851.1"/>
    </source>
</evidence>
<keyword evidence="1" id="KW-0675">Receptor</keyword>
<evidence type="ECO:0000313" key="2">
    <source>
        <dbReference type="Proteomes" id="UP000805704"/>
    </source>
</evidence>